<protein>
    <submittedName>
        <fullName evidence="1">Uncharacterized protein</fullName>
    </submittedName>
</protein>
<evidence type="ECO:0000313" key="2">
    <source>
        <dbReference type="Proteomes" id="UP000600071"/>
    </source>
</evidence>
<dbReference type="Proteomes" id="UP000600071">
    <property type="component" value="Unassembled WGS sequence"/>
</dbReference>
<name>A0A833E955_9CREN</name>
<dbReference type="AlphaFoldDB" id="A0A833E955"/>
<reference evidence="1" key="1">
    <citation type="journal article" date="2020" name="ISME J.">
        <title>Gammaproteobacteria mediating utilization of methyl-, sulfur- and petroleum organic compounds in deep ocean hydrothermal plumes.</title>
        <authorList>
            <person name="Zhou Z."/>
            <person name="Liu Y."/>
            <person name="Pan J."/>
            <person name="Cron B.R."/>
            <person name="Toner B.M."/>
            <person name="Anantharaman K."/>
            <person name="Breier J.A."/>
            <person name="Dick G.J."/>
            <person name="Li M."/>
        </authorList>
    </citation>
    <scope>NUCLEOTIDE SEQUENCE</scope>
    <source>
        <strain evidence="1">SZUA-1523</strain>
    </source>
</reference>
<accession>A0A833E955</accession>
<comment type="caution">
    <text evidence="1">The sequence shown here is derived from an EMBL/GenBank/DDBJ whole genome shotgun (WGS) entry which is preliminary data.</text>
</comment>
<proteinExistence type="predicted"/>
<dbReference type="EMBL" id="DQVR01000092">
    <property type="protein sequence ID" value="HIQ24237.1"/>
    <property type="molecule type" value="Genomic_DNA"/>
</dbReference>
<sequence length="390" mass="44104">MTGTCTCVVQDNTTIGGYIRIHMSELKLSAVNVLVGRHAVGKSVLMASLYDSLLQKEDGHHRYDGLTQPIECSNCTYAEYGIWLPAERVILPFSRVCEEREGAERELGQEQIALPRLTAELLYSSLKNLCRWQRNLAAMHEHQIFSPELHGMAYSYIMEAKEKAIRTIYDVSGDDEVKRYLNLTFPYVIIFEKGEDKPGEPPYRFIIRDMRSRRVISLREASHAASVAAILSTLSLAAAHAFIGRTVFAIEEPEEEAHPYAQFILGYVLSYTTLKTWLDPNSYGITLLVTTHSEYILSGMLRATYDLLVVSDTVKPANLDTIKPKVYIVDYADMPRDDEIEVEIREWMPGDVIPGFFGTALSLTISPRKLRELYGMSAGKTEKIEDRETT</sequence>
<gene>
    <name evidence="1" type="ORF">EYH50_04225</name>
</gene>
<organism evidence="1 2">
    <name type="scientific">Pyrodictium delaneyi</name>
    <dbReference type="NCBI Taxonomy" id="1273541"/>
    <lineage>
        <taxon>Archaea</taxon>
        <taxon>Thermoproteota</taxon>
        <taxon>Thermoprotei</taxon>
        <taxon>Desulfurococcales</taxon>
        <taxon>Pyrodictiaceae</taxon>
        <taxon>Pyrodictium</taxon>
    </lineage>
</organism>
<evidence type="ECO:0000313" key="1">
    <source>
        <dbReference type="EMBL" id="HIQ24237.1"/>
    </source>
</evidence>